<dbReference type="InterPro" id="IPR050600">
    <property type="entry name" value="SETD3_SETD6_MTase"/>
</dbReference>
<dbReference type="Gene3D" id="3.90.1410.10">
    <property type="entry name" value="set domain protein methyltransferase, domain 1"/>
    <property type="match status" value="1"/>
</dbReference>
<evidence type="ECO:0000313" key="1">
    <source>
        <dbReference type="EMBL" id="KAJ2675259.1"/>
    </source>
</evidence>
<dbReference type="InterPro" id="IPR046341">
    <property type="entry name" value="SET_dom_sf"/>
</dbReference>
<dbReference type="GO" id="GO:0016279">
    <property type="term" value="F:protein-lysine N-methyltransferase activity"/>
    <property type="evidence" value="ECO:0007669"/>
    <property type="project" value="TreeGrafter"/>
</dbReference>
<dbReference type="PANTHER" id="PTHR13271">
    <property type="entry name" value="UNCHARACTERIZED PUTATIVE METHYLTRANSFERASE"/>
    <property type="match status" value="1"/>
</dbReference>
<organism evidence="1 2">
    <name type="scientific">Coemansia spiralis</name>
    <dbReference type="NCBI Taxonomy" id="417178"/>
    <lineage>
        <taxon>Eukaryota</taxon>
        <taxon>Fungi</taxon>
        <taxon>Fungi incertae sedis</taxon>
        <taxon>Zoopagomycota</taxon>
        <taxon>Kickxellomycotina</taxon>
        <taxon>Kickxellomycetes</taxon>
        <taxon>Kickxellales</taxon>
        <taxon>Kickxellaceae</taxon>
        <taxon>Coemansia</taxon>
    </lineage>
</organism>
<protein>
    <recommendedName>
        <fullName evidence="3">SET domain-containing protein</fullName>
    </recommendedName>
</protein>
<dbReference type="Proteomes" id="UP001151518">
    <property type="component" value="Unassembled WGS sequence"/>
</dbReference>
<dbReference type="CDD" id="cd10527">
    <property type="entry name" value="SET_LSMT"/>
    <property type="match status" value="1"/>
</dbReference>
<dbReference type="PANTHER" id="PTHR13271:SF137">
    <property type="entry name" value="SET DOMAIN-CONTAINING PROTEIN"/>
    <property type="match status" value="1"/>
</dbReference>
<gene>
    <name evidence="1" type="ORF">GGI25_003997</name>
</gene>
<reference evidence="1" key="1">
    <citation type="submission" date="2022-07" db="EMBL/GenBank/DDBJ databases">
        <title>Phylogenomic reconstructions and comparative analyses of Kickxellomycotina fungi.</title>
        <authorList>
            <person name="Reynolds N.K."/>
            <person name="Stajich J.E."/>
            <person name="Barry K."/>
            <person name="Grigoriev I.V."/>
            <person name="Crous P."/>
            <person name="Smith M.E."/>
        </authorList>
    </citation>
    <scope>NUCLEOTIDE SEQUENCE</scope>
    <source>
        <strain evidence="1">NRRL 3115</strain>
    </source>
</reference>
<dbReference type="OrthoDB" id="441812at2759"/>
<dbReference type="AlphaFoldDB" id="A0A9W8G122"/>
<evidence type="ECO:0008006" key="3">
    <source>
        <dbReference type="Google" id="ProtNLM"/>
    </source>
</evidence>
<dbReference type="SUPFAM" id="SSF82199">
    <property type="entry name" value="SET domain"/>
    <property type="match status" value="1"/>
</dbReference>
<dbReference type="EMBL" id="JANBTW010000049">
    <property type="protein sequence ID" value="KAJ2675259.1"/>
    <property type="molecule type" value="Genomic_DNA"/>
</dbReference>
<proteinExistence type="predicted"/>
<comment type="caution">
    <text evidence="1">The sequence shown here is derived from an EMBL/GenBank/DDBJ whole genome shotgun (WGS) entry which is preliminary data.</text>
</comment>
<accession>A0A9W8G122</accession>
<sequence>MLDHYQFTKTFREAGVTVEDSARILTPLDGERGVFIKEQAINKAIATKSCLVRIPAPLIITAAVASRVEVIRQCSARLGEFDAPGEATLLALFVLVENAKGAGSSWQWYINSLPRYGTSALFYGKAELDALSGTPLQMAVEAKLRQLHVQYDSFSDILQDWKKEHGVSGSVSFDAFKWANFITLSRAFSLQNCIIPADSSSSNDLLPHAGGDRALLPFLDLFNHSSQPSVHWSVDTVDGSVLAFVHAASNGPCISTEGLSFSELHLSYGAKSNTEWLYEYGFLPENNEHDAWPYFTNPTGTAQLVAIKQLWMLELGLSSRVMFFDPEKIHDAASVDSSQDDQFISRSAMLSLCLASLDDTSDACLRTIGAVVPEHPYFTVQSIYVDDDDKLLQIPGLRKYALDQCAAFLQCQANELQEKQPISIAEASPGDALPLPEQRQQQQRVADVNTYIRAESLLVRRIAQAVVKKACLL</sequence>
<evidence type="ECO:0000313" key="2">
    <source>
        <dbReference type="Proteomes" id="UP001151518"/>
    </source>
</evidence>
<name>A0A9W8G122_9FUNG</name>